<dbReference type="RefSeq" id="WP_091375910.1">
    <property type="nucleotide sequence ID" value="NZ_LT629740.1"/>
</dbReference>
<feature type="domain" description="Bacterial surface antigen (D15)" evidence="7">
    <location>
        <begin position="362"/>
        <end position="738"/>
    </location>
</feature>
<evidence type="ECO:0000256" key="3">
    <source>
        <dbReference type="ARBA" id="ARBA00022729"/>
    </source>
</evidence>
<comment type="subcellular location">
    <subcellularLocation>
        <location evidence="1">Membrane</location>
    </subcellularLocation>
</comment>
<organism evidence="8 9">
    <name type="scientific">Mucilaginibacter mallensis</name>
    <dbReference type="NCBI Taxonomy" id="652787"/>
    <lineage>
        <taxon>Bacteria</taxon>
        <taxon>Pseudomonadati</taxon>
        <taxon>Bacteroidota</taxon>
        <taxon>Sphingobacteriia</taxon>
        <taxon>Sphingobacteriales</taxon>
        <taxon>Sphingobacteriaceae</taxon>
        <taxon>Mucilaginibacter</taxon>
    </lineage>
</organism>
<dbReference type="Gene3D" id="2.40.160.50">
    <property type="entry name" value="membrane protein fhac: a member of the omp85/tpsb transporter family"/>
    <property type="match status" value="1"/>
</dbReference>
<evidence type="ECO:0000313" key="8">
    <source>
        <dbReference type="EMBL" id="SDT46028.1"/>
    </source>
</evidence>
<evidence type="ECO:0000256" key="2">
    <source>
        <dbReference type="ARBA" id="ARBA00022692"/>
    </source>
</evidence>
<proteinExistence type="predicted"/>
<dbReference type="STRING" id="652787.SAMN05216490_3564"/>
<evidence type="ECO:0000256" key="1">
    <source>
        <dbReference type="ARBA" id="ARBA00004370"/>
    </source>
</evidence>
<dbReference type="InterPro" id="IPR039910">
    <property type="entry name" value="D15-like"/>
</dbReference>
<gene>
    <name evidence="8" type="ORF">SAMN05216490_3564</name>
</gene>
<keyword evidence="3 6" id="KW-0732">Signal</keyword>
<keyword evidence="2" id="KW-0812">Transmembrane</keyword>
<keyword evidence="9" id="KW-1185">Reference proteome</keyword>
<feature type="chain" id="PRO_5009268901" evidence="6">
    <location>
        <begin position="26"/>
        <end position="767"/>
    </location>
</feature>
<dbReference type="OrthoDB" id="9814535at2"/>
<name>A0A1H2AJ95_MUCMA</name>
<evidence type="ECO:0000256" key="4">
    <source>
        <dbReference type="ARBA" id="ARBA00023136"/>
    </source>
</evidence>
<protein>
    <submittedName>
        <fullName evidence="8">Surface antigen</fullName>
    </submittedName>
</protein>
<dbReference type="PANTHER" id="PTHR12815:SF47">
    <property type="entry name" value="TRANSLOCATION AND ASSEMBLY MODULE SUBUNIT TAMA"/>
    <property type="match status" value="1"/>
</dbReference>
<dbReference type="PROSITE" id="PS51257">
    <property type="entry name" value="PROKAR_LIPOPROTEIN"/>
    <property type="match status" value="1"/>
</dbReference>
<evidence type="ECO:0000313" key="9">
    <source>
        <dbReference type="Proteomes" id="UP000199679"/>
    </source>
</evidence>
<sequence>MAKFKYLFIFLFAAFISACSTTKYLAPGQKLYDGGEVKITDKENTTKAEAKAMSTDLNTLLRPQPNSKILGLRFKLWVYDKTQTKKVRGLRHYLHTHIGEPPVLVSSIDLDKNSNILQSRLQNESYFLAQVNGDTVSKKKSLISKAVYTIQTGPAYHYNKIVFPGAKDNDLDTAVAGTANQTLLKVGDKYNLDVIKAERIRIDARLKERGFFYFAPEDLIMRYDSTIAGHKVDMFVTIKPTTPDQARWIYKIRNIYVYSRYSLRDTSVNPDSGTQYAWYHVIDRRKTVHPYVFKNTVLLHPGDTYNRTEHTNSLNRFIELGPFSYVKNRFDDVTPDSPFLDVSYYLTQYKKKSLSAEIIARQTSANYDGTQINLTFRNKNTFKGAELFTINLFTSTDKQFGSYHNGYDVYQFGIQPSISWPRFISPFNFTTDNAFIPRTILTTGYTYIDRRQLYTLNSFNASWGYQWKPNLYKTFQFNPIEVTLVDAANVSQLYLDSIHNTHNPTLAHVINNQFTIGPSFSYTYDNSGDDFRTNTIYYNSKTSLSGNLYGIITGADTLAGRPKKLFGATFDQYVKLENEIRFYHKLGPNSKLATRFLVDIGVPYGNSTILPYSQQFFIGGPNSLRGFQARSIGPGSYYPPTTITGASQFLPDESGDIKIEANIEYRPKLFSIVEGALFVDAGNIWLMRPHDGLPGGAFGKNFLTQMAGDAGFGLRFNLTVLILRTDFGFPLFEPAQKTFGVVNGVDYNDAKWRGSNMVFNLAIGYPF</sequence>
<dbReference type="PANTHER" id="PTHR12815">
    <property type="entry name" value="SORTING AND ASSEMBLY MACHINERY SAMM50 PROTEIN FAMILY MEMBER"/>
    <property type="match status" value="1"/>
</dbReference>
<dbReference type="Pfam" id="PF01103">
    <property type="entry name" value="Omp85"/>
    <property type="match status" value="1"/>
</dbReference>
<keyword evidence="5" id="KW-0998">Cell outer membrane</keyword>
<evidence type="ECO:0000256" key="6">
    <source>
        <dbReference type="SAM" id="SignalP"/>
    </source>
</evidence>
<dbReference type="AlphaFoldDB" id="A0A1H2AJ95"/>
<feature type="signal peptide" evidence="6">
    <location>
        <begin position="1"/>
        <end position="25"/>
    </location>
</feature>
<dbReference type="InterPro" id="IPR000184">
    <property type="entry name" value="Bac_surfAg_D15"/>
</dbReference>
<dbReference type="EMBL" id="LT629740">
    <property type="protein sequence ID" value="SDT46028.1"/>
    <property type="molecule type" value="Genomic_DNA"/>
</dbReference>
<keyword evidence="4" id="KW-0472">Membrane</keyword>
<evidence type="ECO:0000259" key="7">
    <source>
        <dbReference type="Pfam" id="PF01103"/>
    </source>
</evidence>
<reference evidence="8 9" key="1">
    <citation type="submission" date="2016-10" db="EMBL/GenBank/DDBJ databases">
        <authorList>
            <person name="de Groot N.N."/>
        </authorList>
    </citation>
    <scope>NUCLEOTIDE SEQUENCE [LARGE SCALE GENOMIC DNA]</scope>
    <source>
        <strain evidence="8 9">MP1X4</strain>
    </source>
</reference>
<evidence type="ECO:0000256" key="5">
    <source>
        <dbReference type="ARBA" id="ARBA00023237"/>
    </source>
</evidence>
<dbReference type="GO" id="GO:0019867">
    <property type="term" value="C:outer membrane"/>
    <property type="evidence" value="ECO:0007669"/>
    <property type="project" value="InterPro"/>
</dbReference>
<accession>A0A1H2AJ95</accession>
<dbReference type="Proteomes" id="UP000199679">
    <property type="component" value="Chromosome I"/>
</dbReference>